<evidence type="ECO:0000313" key="2">
    <source>
        <dbReference type="EMBL" id="KAL3419464.1"/>
    </source>
</evidence>
<reference evidence="2 3" key="1">
    <citation type="submission" date="2024-06" db="EMBL/GenBank/DDBJ databases">
        <title>Complete genome of Phlyctema vagabunda strain 19-DSS-EL-015.</title>
        <authorList>
            <person name="Fiorenzani C."/>
        </authorList>
    </citation>
    <scope>NUCLEOTIDE SEQUENCE [LARGE SCALE GENOMIC DNA]</scope>
    <source>
        <strain evidence="2 3">19-DSS-EL-015</strain>
    </source>
</reference>
<sequence>MNSGAPHCVACTALNIQCTYNRPRKRRGPPNLYLQAQVQAQAQVQNENSPSSSTWITTFPPQERNNPFRLSGLGPPHVIEHIIDDWFELIYSVCPMLHHGTFTTRLSRGDADIDLEFASVVVAVCAATIASLRQNSDYGEITVSKCLDEIERIESQLGGSRRMFSLEWCQMKYNLGVAVLTERGADDELAFRFLSESVMGVKYLIYHRMRDMSYMDQQLLKRLYWLVFAGLCTMDLHGRPSVGLLSAQDNIETLYPLSLSDENLDPIFVYSATWHGHGRSYIPGLNQLCKLFQIWHSSQQLSLITTPSAHLAHLQAHSQRIQRALDYLPPELQWRGGLSQPPSANFGTQVQTANLYITQLHIRSNLLEQMNQLSKKISAMPDSAPTPSPSPVPLPTPTPVEIVQERQSIVDDMLEILYHMPDETLWANGHSLIPKIRDVGGALLDEVRTGDRPAEGNGKAKVNLERLLRKLEALDVHSRRFCM</sequence>
<keyword evidence="1" id="KW-0539">Nucleus</keyword>
<evidence type="ECO:0000313" key="3">
    <source>
        <dbReference type="Proteomes" id="UP001629113"/>
    </source>
</evidence>
<organism evidence="2 3">
    <name type="scientific">Phlyctema vagabunda</name>
    <dbReference type="NCBI Taxonomy" id="108571"/>
    <lineage>
        <taxon>Eukaryota</taxon>
        <taxon>Fungi</taxon>
        <taxon>Dikarya</taxon>
        <taxon>Ascomycota</taxon>
        <taxon>Pezizomycotina</taxon>
        <taxon>Leotiomycetes</taxon>
        <taxon>Helotiales</taxon>
        <taxon>Dermateaceae</taxon>
        <taxon>Phlyctema</taxon>
    </lineage>
</organism>
<proteinExistence type="predicted"/>
<evidence type="ECO:0000256" key="1">
    <source>
        <dbReference type="ARBA" id="ARBA00023242"/>
    </source>
</evidence>
<dbReference type="Proteomes" id="UP001629113">
    <property type="component" value="Unassembled WGS sequence"/>
</dbReference>
<keyword evidence="3" id="KW-1185">Reference proteome</keyword>
<protein>
    <recommendedName>
        <fullName evidence="4">Transcription factor domain-containing protein</fullName>
    </recommendedName>
</protein>
<accession>A0ABR4P830</accession>
<dbReference type="PANTHER" id="PTHR46910">
    <property type="entry name" value="TRANSCRIPTION FACTOR PDR1"/>
    <property type="match status" value="1"/>
</dbReference>
<name>A0ABR4P830_9HELO</name>
<dbReference type="CDD" id="cd12148">
    <property type="entry name" value="fungal_TF_MHR"/>
    <property type="match status" value="1"/>
</dbReference>
<comment type="caution">
    <text evidence="2">The sequence shown here is derived from an EMBL/GenBank/DDBJ whole genome shotgun (WGS) entry which is preliminary data.</text>
</comment>
<dbReference type="PANTHER" id="PTHR46910:SF40">
    <property type="entry name" value="ZN(II)2CYS6 TRANSCRIPTION FACTOR (EUROFUNG)"/>
    <property type="match status" value="1"/>
</dbReference>
<gene>
    <name evidence="2" type="ORF">PVAG01_09686</name>
</gene>
<evidence type="ECO:0008006" key="4">
    <source>
        <dbReference type="Google" id="ProtNLM"/>
    </source>
</evidence>
<dbReference type="InterPro" id="IPR050987">
    <property type="entry name" value="AtrR-like"/>
</dbReference>
<dbReference type="EMBL" id="JBFCZG010000008">
    <property type="protein sequence ID" value="KAL3419464.1"/>
    <property type="molecule type" value="Genomic_DNA"/>
</dbReference>